<proteinExistence type="predicted"/>
<comment type="caution">
    <text evidence="2">The sequence shown here is derived from an EMBL/GenBank/DDBJ whole genome shotgun (WGS) entry which is preliminary data.</text>
</comment>
<reference evidence="2 3" key="1">
    <citation type="submission" date="2021-03" db="EMBL/GenBank/DDBJ databases">
        <title>Genomic Encyclopedia of Type Strains, Phase IV (KMG-IV): sequencing the most valuable type-strain genomes for metagenomic binning, comparative biology and taxonomic classification.</title>
        <authorList>
            <person name="Goeker M."/>
        </authorList>
    </citation>
    <scope>NUCLEOTIDE SEQUENCE [LARGE SCALE GENOMIC DNA]</scope>
    <source>
        <strain evidence="2 3">DSM 26806</strain>
    </source>
</reference>
<dbReference type="CDD" id="cd02976">
    <property type="entry name" value="NrdH"/>
    <property type="match status" value="1"/>
</dbReference>
<evidence type="ECO:0000313" key="3">
    <source>
        <dbReference type="Proteomes" id="UP001519288"/>
    </source>
</evidence>
<dbReference type="InterPro" id="IPR036249">
    <property type="entry name" value="Thioredoxin-like_sf"/>
</dbReference>
<dbReference type="Proteomes" id="UP001519288">
    <property type="component" value="Unassembled WGS sequence"/>
</dbReference>
<dbReference type="RefSeq" id="WP_209865448.1">
    <property type="nucleotide sequence ID" value="NZ_JAGGLD010000008.1"/>
</dbReference>
<dbReference type="EMBL" id="JAGGLD010000008">
    <property type="protein sequence ID" value="MBP2002432.1"/>
    <property type="molecule type" value="Genomic_DNA"/>
</dbReference>
<gene>
    <name evidence="2" type="ORF">J2Z69_003505</name>
</gene>
<dbReference type="PROSITE" id="PS51354">
    <property type="entry name" value="GLUTAREDOXIN_2"/>
    <property type="match status" value="1"/>
</dbReference>
<dbReference type="Gene3D" id="3.40.30.10">
    <property type="entry name" value="Glutaredoxin"/>
    <property type="match status" value="1"/>
</dbReference>
<evidence type="ECO:0000313" key="2">
    <source>
        <dbReference type="EMBL" id="MBP2002432.1"/>
    </source>
</evidence>
<dbReference type="InterPro" id="IPR002109">
    <property type="entry name" value="Glutaredoxin"/>
</dbReference>
<sequence>MSIQPNIVVWSKTGCHFCGEIKAYLEAHHYAYVNLEVAGHDILRDVLEAKYGIRHVPVVEVGYGQTYSALIEADIEKLEQLLEQSRNLQSI</sequence>
<keyword evidence="3" id="KW-1185">Reference proteome</keyword>
<name>A0ABS4JL37_9BACL</name>
<dbReference type="SUPFAM" id="SSF52833">
    <property type="entry name" value="Thioredoxin-like"/>
    <property type="match status" value="1"/>
</dbReference>
<evidence type="ECO:0000259" key="1">
    <source>
        <dbReference type="Pfam" id="PF00462"/>
    </source>
</evidence>
<feature type="domain" description="Glutaredoxin" evidence="1">
    <location>
        <begin position="7"/>
        <end position="62"/>
    </location>
</feature>
<protein>
    <submittedName>
        <fullName evidence="2">Glutaredoxin</fullName>
    </submittedName>
</protein>
<organism evidence="2 3">
    <name type="scientific">Paenibacillus shirakamiensis</name>
    <dbReference type="NCBI Taxonomy" id="1265935"/>
    <lineage>
        <taxon>Bacteria</taxon>
        <taxon>Bacillati</taxon>
        <taxon>Bacillota</taxon>
        <taxon>Bacilli</taxon>
        <taxon>Bacillales</taxon>
        <taxon>Paenibacillaceae</taxon>
        <taxon>Paenibacillus</taxon>
    </lineage>
</organism>
<dbReference type="Pfam" id="PF00462">
    <property type="entry name" value="Glutaredoxin"/>
    <property type="match status" value="1"/>
</dbReference>
<accession>A0ABS4JL37</accession>